<gene>
    <name evidence="6" type="primary">drrA_3</name>
    <name evidence="6" type="ORF">NCTC13163_01634</name>
</gene>
<dbReference type="InterPro" id="IPR017871">
    <property type="entry name" value="ABC_transporter-like_CS"/>
</dbReference>
<feature type="domain" description="ABC transporter" evidence="5">
    <location>
        <begin position="2"/>
        <end position="226"/>
    </location>
</feature>
<dbReference type="InterPro" id="IPR003439">
    <property type="entry name" value="ABC_transporter-like_ATP-bd"/>
</dbReference>
<evidence type="ECO:0000313" key="6">
    <source>
        <dbReference type="EMBL" id="STO08264.1"/>
    </source>
</evidence>
<dbReference type="GO" id="GO:0016887">
    <property type="term" value="F:ATP hydrolysis activity"/>
    <property type="evidence" value="ECO:0007669"/>
    <property type="project" value="InterPro"/>
</dbReference>
<name>A0A377FUL8_9BACL</name>
<dbReference type="SMART" id="SM00382">
    <property type="entry name" value="AAA"/>
    <property type="match status" value="1"/>
</dbReference>
<dbReference type="GO" id="GO:0005524">
    <property type="term" value="F:ATP binding"/>
    <property type="evidence" value="ECO:0007669"/>
    <property type="project" value="UniProtKB-KW"/>
</dbReference>
<dbReference type="Gene3D" id="3.40.50.300">
    <property type="entry name" value="P-loop containing nucleotide triphosphate hydrolases"/>
    <property type="match status" value="1"/>
</dbReference>
<organism evidence="6 7">
    <name type="scientific">Exiguobacterium aurantiacum</name>
    <dbReference type="NCBI Taxonomy" id="33987"/>
    <lineage>
        <taxon>Bacteria</taxon>
        <taxon>Bacillati</taxon>
        <taxon>Bacillota</taxon>
        <taxon>Bacilli</taxon>
        <taxon>Bacillales</taxon>
        <taxon>Bacillales Family XII. Incertae Sedis</taxon>
        <taxon>Exiguobacterium</taxon>
    </lineage>
</organism>
<reference evidence="6 7" key="1">
    <citation type="submission" date="2018-06" db="EMBL/GenBank/DDBJ databases">
        <authorList>
            <consortium name="Pathogen Informatics"/>
            <person name="Doyle S."/>
        </authorList>
    </citation>
    <scope>NUCLEOTIDE SEQUENCE [LARGE SCALE GENOMIC DNA]</scope>
    <source>
        <strain evidence="6 7">NCTC13163</strain>
    </source>
</reference>
<keyword evidence="2" id="KW-0813">Transport</keyword>
<dbReference type="OrthoDB" id="9804819at2"/>
<dbReference type="RefSeq" id="WP_029335183.1">
    <property type="nucleotide sequence ID" value="NZ_UGGP01000001.1"/>
</dbReference>
<evidence type="ECO:0000256" key="1">
    <source>
        <dbReference type="ARBA" id="ARBA00005417"/>
    </source>
</evidence>
<accession>A0A377FUL8</accession>
<dbReference type="PANTHER" id="PTHR42711">
    <property type="entry name" value="ABC TRANSPORTER ATP-BINDING PROTEIN"/>
    <property type="match status" value="1"/>
</dbReference>
<evidence type="ECO:0000259" key="5">
    <source>
        <dbReference type="PROSITE" id="PS50893"/>
    </source>
</evidence>
<dbReference type="InterPro" id="IPR003593">
    <property type="entry name" value="AAA+_ATPase"/>
</dbReference>
<comment type="similarity">
    <text evidence="1">Belongs to the ABC transporter superfamily.</text>
</comment>
<dbReference type="Proteomes" id="UP000254060">
    <property type="component" value="Unassembled WGS sequence"/>
</dbReference>
<dbReference type="PROSITE" id="PS50893">
    <property type="entry name" value="ABC_TRANSPORTER_2"/>
    <property type="match status" value="1"/>
</dbReference>
<keyword evidence="4 6" id="KW-0067">ATP-binding</keyword>
<dbReference type="Pfam" id="PF00005">
    <property type="entry name" value="ABC_tran"/>
    <property type="match status" value="1"/>
</dbReference>
<sequence length="290" mass="32488">MIQIERLTKRFDASHGIFDVSLAVERGTVFGFIGPNGAGKSTTIRHLMGLLHGDSGKATIMGHDCWRESETVKAYVGYLPGEINYPQDMTGEEIIRLTSRLHETSIERETRLRQIFAFDTTLKVRKMSKGMKQKLAIVTCFMKDAPVYLLDEPTSGLDPLMQERLIEWVLAEKASGKAILMSSHHFPEMEKTCDRAALIRDGRIIIESEMNELKRRSVKTYQVGLKSETDAGALASQIGTRDGRNVVVSISSPEELNGFLAMLTQFEVESLTSGADELEHMFMQYYGEAT</sequence>
<dbReference type="AlphaFoldDB" id="A0A377FUL8"/>
<dbReference type="InterPro" id="IPR027417">
    <property type="entry name" value="P-loop_NTPase"/>
</dbReference>
<dbReference type="SUPFAM" id="SSF52540">
    <property type="entry name" value="P-loop containing nucleoside triphosphate hydrolases"/>
    <property type="match status" value="1"/>
</dbReference>
<dbReference type="PANTHER" id="PTHR42711:SF5">
    <property type="entry name" value="ABC TRANSPORTER ATP-BINDING PROTEIN NATA"/>
    <property type="match status" value="1"/>
</dbReference>
<protein>
    <submittedName>
        <fullName evidence="6">Daunorubicin/doxorubicin resistance ATP-binding protein DrrA</fullName>
        <ecNumber evidence="6">3.6.3.-</ecNumber>
    </submittedName>
</protein>
<dbReference type="EC" id="3.6.3.-" evidence="6"/>
<dbReference type="InterPro" id="IPR050763">
    <property type="entry name" value="ABC_transporter_ATP-binding"/>
</dbReference>
<keyword evidence="6" id="KW-0378">Hydrolase</keyword>
<evidence type="ECO:0000256" key="3">
    <source>
        <dbReference type="ARBA" id="ARBA00022741"/>
    </source>
</evidence>
<evidence type="ECO:0000256" key="2">
    <source>
        <dbReference type="ARBA" id="ARBA00022448"/>
    </source>
</evidence>
<dbReference type="EMBL" id="UGGP01000001">
    <property type="protein sequence ID" value="STO08264.1"/>
    <property type="molecule type" value="Genomic_DNA"/>
</dbReference>
<evidence type="ECO:0000313" key="7">
    <source>
        <dbReference type="Proteomes" id="UP000254060"/>
    </source>
</evidence>
<proteinExistence type="inferred from homology"/>
<dbReference type="STRING" id="1397694.GCA_000702585_02131"/>
<keyword evidence="3" id="KW-0547">Nucleotide-binding</keyword>
<dbReference type="PROSITE" id="PS00211">
    <property type="entry name" value="ABC_TRANSPORTER_1"/>
    <property type="match status" value="1"/>
</dbReference>
<dbReference type="CDD" id="cd03230">
    <property type="entry name" value="ABC_DR_subfamily_A"/>
    <property type="match status" value="1"/>
</dbReference>
<evidence type="ECO:0000256" key="4">
    <source>
        <dbReference type="ARBA" id="ARBA00022840"/>
    </source>
</evidence>